<dbReference type="InterPro" id="IPR008274">
    <property type="entry name" value="AldOxase/xan_DH_MoCoBD1"/>
</dbReference>
<proteinExistence type="predicted"/>
<dbReference type="EMBL" id="QWGB01000005">
    <property type="protein sequence ID" value="RIJ23262.1"/>
    <property type="molecule type" value="Genomic_DNA"/>
</dbReference>
<gene>
    <name evidence="2" type="ORF">D1224_03010</name>
</gene>
<dbReference type="Proteomes" id="UP000265431">
    <property type="component" value="Unassembled WGS sequence"/>
</dbReference>
<evidence type="ECO:0000313" key="2">
    <source>
        <dbReference type="EMBL" id="RIJ23262.1"/>
    </source>
</evidence>
<dbReference type="PANTHER" id="PTHR11908">
    <property type="entry name" value="XANTHINE DEHYDROGENASE"/>
    <property type="match status" value="1"/>
</dbReference>
<name>A0A399R0H5_9PROT</name>
<reference evidence="2 3" key="1">
    <citation type="submission" date="2018-08" db="EMBL/GenBank/DDBJ databases">
        <title>Henriciella mobilis sp. nov., isolated from seawater.</title>
        <authorList>
            <person name="Cheng H."/>
            <person name="Wu Y.-H."/>
            <person name="Xu X.-W."/>
            <person name="Guo L.-L."/>
        </authorList>
    </citation>
    <scope>NUCLEOTIDE SEQUENCE [LARGE SCALE GENOMIC DNA]</scope>
    <source>
        <strain evidence="2 3">CCUG66934</strain>
    </source>
</reference>
<comment type="caution">
    <text evidence="2">The sequence shown here is derived from an EMBL/GenBank/DDBJ whole genome shotgun (WGS) entry which is preliminary data.</text>
</comment>
<dbReference type="GO" id="GO:0005506">
    <property type="term" value="F:iron ion binding"/>
    <property type="evidence" value="ECO:0007669"/>
    <property type="project" value="InterPro"/>
</dbReference>
<dbReference type="OrthoDB" id="8428274at2"/>
<dbReference type="InterPro" id="IPR036856">
    <property type="entry name" value="Ald_Oxase/Xan_DH_a/b_sf"/>
</dbReference>
<dbReference type="AlphaFoldDB" id="A0A399R0H5"/>
<dbReference type="Pfam" id="PF20256">
    <property type="entry name" value="MoCoBD_2"/>
    <property type="match status" value="1"/>
</dbReference>
<dbReference type="Gene3D" id="3.30.365.10">
    <property type="entry name" value="Aldehyde oxidase/xanthine dehydrogenase, molybdopterin binding domain"/>
    <property type="match status" value="4"/>
</dbReference>
<dbReference type="Pfam" id="PF02738">
    <property type="entry name" value="MoCoBD_1"/>
    <property type="match status" value="1"/>
</dbReference>
<dbReference type="InterPro" id="IPR016208">
    <property type="entry name" value="Ald_Oxase/xanthine_DH-like"/>
</dbReference>
<dbReference type="Pfam" id="PF01315">
    <property type="entry name" value="Ald_Xan_dh_C"/>
    <property type="match status" value="1"/>
</dbReference>
<dbReference type="SUPFAM" id="SSF54665">
    <property type="entry name" value="CO dehydrogenase molybdoprotein N-domain-like"/>
    <property type="match status" value="1"/>
</dbReference>
<dbReference type="InterPro" id="IPR037165">
    <property type="entry name" value="AldOxase/xan_DH_Mopterin-bd_sf"/>
</dbReference>
<organism evidence="2 3">
    <name type="scientific">Henriciella barbarensis</name>
    <dbReference type="NCBI Taxonomy" id="86342"/>
    <lineage>
        <taxon>Bacteria</taxon>
        <taxon>Pseudomonadati</taxon>
        <taxon>Pseudomonadota</taxon>
        <taxon>Alphaproteobacteria</taxon>
        <taxon>Hyphomonadales</taxon>
        <taxon>Hyphomonadaceae</taxon>
        <taxon>Henriciella</taxon>
    </lineage>
</organism>
<keyword evidence="3" id="KW-1185">Reference proteome</keyword>
<feature type="domain" description="Aldehyde oxidase/xanthine dehydrogenase a/b hammerhead" evidence="1">
    <location>
        <begin position="38"/>
        <end position="143"/>
    </location>
</feature>
<protein>
    <submittedName>
        <fullName evidence="2">Xanthine dehydrogenase family protein molybdopterin-binding subunit</fullName>
    </submittedName>
</protein>
<evidence type="ECO:0000313" key="3">
    <source>
        <dbReference type="Proteomes" id="UP000265431"/>
    </source>
</evidence>
<dbReference type="PANTHER" id="PTHR11908:SF123">
    <property type="entry name" value="ALDEHYDE OXIDOREDUCTASE MOLYBDENUM-BINDING SUBUNIT PAOC"/>
    <property type="match status" value="1"/>
</dbReference>
<accession>A0A399R0H5</accession>
<dbReference type="SUPFAM" id="SSF56003">
    <property type="entry name" value="Molybdenum cofactor-binding domain"/>
    <property type="match status" value="1"/>
</dbReference>
<dbReference type="InterPro" id="IPR000674">
    <property type="entry name" value="Ald_Oxase/Xan_DH_a/b"/>
</dbReference>
<dbReference type="GO" id="GO:0016491">
    <property type="term" value="F:oxidoreductase activity"/>
    <property type="evidence" value="ECO:0007669"/>
    <property type="project" value="InterPro"/>
</dbReference>
<sequence length="738" mass="79349">MTRHLKMDTPATARLLDQLPSRLTGTPMDRPDGPKKVSGTATYAHEWQIEGKTFGVLVRAPISKGKLVRIDKSSIEGLPGILGVFSDDRFLRNPAQGTANEAPIQGVSEISYFGQPIALVVAETFEQARHGAHMLELVCEADTDGVYDPEASNLSPEQPEDDQLDQGDLDKAMAEAAFTVDSTYRTPNHNSAAMEPHCSIASWEGDQLTLHGSYQMVKYNVNELADSLGVEPEKVRILSPFVGGGFGSKLGIAPEAVAAAIAAKEIGRPVCVTLTRQQVFENVMRRSESRQRLRLAADETGKLTGLGHECLVSNLPGESFHEPVIQATHFIYGGENRRLSIEVARLNRMCAGSVRAPGEAIGMQVLENAMDELAHVSGIDPVELRKGNIPEIHPEEDMPYSSRPFAAALDEGAKRFGWDKRNPEPGKQRDGEWLIGMGMAAAARVNMLMESKARVKLIDDGTAIVETDMTDIGTGTYAILTQLCCDMLGLAPEQVDTRLGDSNFPKASGSGGSVGASSSGSSVYLACQDIRGELARRLGCDEDELQLNDGKASGGGKEVSLIELLAGETIEGEGHIEPGETMEKVQQATYGSYFAEVAVNAVTGEARVRRMLGVFGAGRILNHKTARSQCLGGMTWGIGMALHEAMEFDPRDGHVVNNDLAEYHVPVNLDVPQLEVVLLEERDDWASPIQAKGIGELGLCGAGAAVTNAIFNATGVRVREYPATLDKILDGLPELEPA</sequence>
<evidence type="ECO:0000259" key="1">
    <source>
        <dbReference type="SMART" id="SM01008"/>
    </source>
</evidence>
<dbReference type="InterPro" id="IPR046867">
    <property type="entry name" value="AldOxase/xan_DH_MoCoBD2"/>
</dbReference>
<dbReference type="Gene3D" id="3.90.1170.50">
    <property type="entry name" value="Aldehyde oxidase/xanthine dehydrogenase, a/b hammerhead"/>
    <property type="match status" value="1"/>
</dbReference>
<dbReference type="SMART" id="SM01008">
    <property type="entry name" value="Ald_Xan_dh_C"/>
    <property type="match status" value="1"/>
</dbReference>
<dbReference type="RefSeq" id="WP_119378451.1">
    <property type="nucleotide sequence ID" value="NZ_QWGB01000005.1"/>
</dbReference>